<dbReference type="EMBL" id="JAMQGP010000003">
    <property type="protein sequence ID" value="MCM2679994.1"/>
    <property type="molecule type" value="Genomic_DNA"/>
</dbReference>
<comment type="caution">
    <text evidence="2">The sequence shown here is derived from an EMBL/GenBank/DDBJ whole genome shotgun (WGS) entry which is preliminary data.</text>
</comment>
<reference evidence="2 3" key="1">
    <citation type="journal article" date="2013" name="Antonie Van Leeuwenhoek">
        <title>Echinimonas agarilytica gen. nov., sp. nov., a new gammaproteobacterium isolated from the sea urchin Strongylocentrotus intermedius.</title>
        <authorList>
            <person name="Nedashkovskaya O.I."/>
            <person name="Stenkova A.M."/>
            <person name="Zhukova N.V."/>
            <person name="Van Trappen S."/>
            <person name="Lee J.S."/>
            <person name="Kim S.B."/>
        </authorList>
    </citation>
    <scope>NUCLEOTIDE SEQUENCE [LARGE SCALE GENOMIC DNA]</scope>
    <source>
        <strain evidence="2 3">KMM 6351</strain>
    </source>
</reference>
<dbReference type="Proteomes" id="UP001165393">
    <property type="component" value="Unassembled WGS sequence"/>
</dbReference>
<keyword evidence="3" id="KW-1185">Reference proteome</keyword>
<dbReference type="InterPro" id="IPR037401">
    <property type="entry name" value="SnoaL-like"/>
</dbReference>
<accession>A0AA41W7Z5</accession>
<dbReference type="InterPro" id="IPR032710">
    <property type="entry name" value="NTF2-like_dom_sf"/>
</dbReference>
<dbReference type="AlphaFoldDB" id="A0AA41W7Z5"/>
<feature type="domain" description="SnoaL-like" evidence="1">
    <location>
        <begin position="10"/>
        <end position="111"/>
    </location>
</feature>
<evidence type="ECO:0000259" key="1">
    <source>
        <dbReference type="Pfam" id="PF12680"/>
    </source>
</evidence>
<evidence type="ECO:0000313" key="2">
    <source>
        <dbReference type="EMBL" id="MCM2679994.1"/>
    </source>
</evidence>
<dbReference type="Gene3D" id="3.10.450.50">
    <property type="match status" value="1"/>
</dbReference>
<evidence type="ECO:0000313" key="3">
    <source>
        <dbReference type="Proteomes" id="UP001165393"/>
    </source>
</evidence>
<dbReference type="RefSeq" id="WP_251261403.1">
    <property type="nucleotide sequence ID" value="NZ_JAMQGP010000003.1"/>
</dbReference>
<organism evidence="2 3">
    <name type="scientific">Echinimonas agarilytica</name>
    <dbReference type="NCBI Taxonomy" id="1215918"/>
    <lineage>
        <taxon>Bacteria</taxon>
        <taxon>Pseudomonadati</taxon>
        <taxon>Pseudomonadota</taxon>
        <taxon>Gammaproteobacteria</taxon>
        <taxon>Alteromonadales</taxon>
        <taxon>Echinimonadaceae</taxon>
        <taxon>Echinimonas</taxon>
    </lineage>
</organism>
<sequence length="141" mass="16277">MEQWVESFKAMYLNLNADNVEQLKQWYGVDATFVDPFHSVSGIDAIVHYFAAMYENVESIHFDYKWQMSNDDGTVIGWVMTFTHKKINGGKPVSVDGVSHIRIEQGKVIYHRDFFDGASMLYEQLPVLGSMIRFLKKRMAA</sequence>
<gene>
    <name evidence="2" type="ORF">NAF29_09985</name>
</gene>
<name>A0AA41W7Z5_9GAMM</name>
<dbReference type="SUPFAM" id="SSF54427">
    <property type="entry name" value="NTF2-like"/>
    <property type="match status" value="1"/>
</dbReference>
<dbReference type="Pfam" id="PF12680">
    <property type="entry name" value="SnoaL_2"/>
    <property type="match status" value="1"/>
</dbReference>
<proteinExistence type="predicted"/>
<protein>
    <submittedName>
        <fullName evidence="2">Nuclear transport factor 2 family protein</fullName>
    </submittedName>
</protein>